<dbReference type="SUPFAM" id="SSF69318">
    <property type="entry name" value="Integrin alpha N-terminal domain"/>
    <property type="match status" value="1"/>
</dbReference>
<dbReference type="PANTHER" id="PTHR43118:SF1">
    <property type="entry name" value="RHAMNOGALACTURONAN LYASE (EUROFUNG)"/>
    <property type="match status" value="1"/>
</dbReference>
<gene>
    <name evidence="3" type="ORF">C4F51_07510</name>
</gene>
<dbReference type="Pfam" id="PF21348">
    <property type="entry name" value="RGL11_C"/>
    <property type="match status" value="1"/>
</dbReference>
<evidence type="ECO:0000259" key="2">
    <source>
        <dbReference type="Pfam" id="PF21348"/>
    </source>
</evidence>
<name>A0A928V1I8_9GAMM</name>
<dbReference type="InterPro" id="IPR049366">
    <property type="entry name" value="RGL11_C"/>
</dbReference>
<dbReference type="Pfam" id="PF18370">
    <property type="entry name" value="RGI_lyase"/>
    <property type="match status" value="1"/>
</dbReference>
<protein>
    <submittedName>
        <fullName evidence="3">Rhamnogalacturonan lyase</fullName>
    </submittedName>
</protein>
<dbReference type="InterPro" id="IPR041624">
    <property type="entry name" value="RGI_lyase"/>
</dbReference>
<evidence type="ECO:0000313" key="4">
    <source>
        <dbReference type="Proteomes" id="UP000652567"/>
    </source>
</evidence>
<accession>A0A928V1I8</accession>
<dbReference type="RefSeq" id="WP_193908594.1">
    <property type="nucleotide sequence ID" value="NZ_PRDL01000001.1"/>
</dbReference>
<dbReference type="EMBL" id="PRDL01000001">
    <property type="protein sequence ID" value="MBE8717038.1"/>
    <property type="molecule type" value="Genomic_DNA"/>
</dbReference>
<dbReference type="InterPro" id="IPR013783">
    <property type="entry name" value="Ig-like_fold"/>
</dbReference>
<comment type="caution">
    <text evidence="3">The sequence shown here is derived from an EMBL/GenBank/DDBJ whole genome shotgun (WGS) entry which is preliminary data.</text>
</comment>
<feature type="domain" description="Rhamnogalacturonan I lyase beta-sheet" evidence="1">
    <location>
        <begin position="78"/>
        <end position="151"/>
    </location>
</feature>
<evidence type="ECO:0000313" key="3">
    <source>
        <dbReference type="EMBL" id="MBE8717038.1"/>
    </source>
</evidence>
<dbReference type="GO" id="GO:0016829">
    <property type="term" value="F:lyase activity"/>
    <property type="evidence" value="ECO:0007669"/>
    <property type="project" value="UniProtKB-KW"/>
</dbReference>
<keyword evidence="3" id="KW-0456">Lyase</keyword>
<dbReference type="PANTHER" id="PTHR43118">
    <property type="entry name" value="RHAMNOGALACTURONAN LYASE (EUROFUNG)"/>
    <property type="match status" value="1"/>
</dbReference>
<evidence type="ECO:0000259" key="1">
    <source>
        <dbReference type="Pfam" id="PF18370"/>
    </source>
</evidence>
<reference evidence="3" key="1">
    <citation type="submission" date="2018-07" db="EMBL/GenBank/DDBJ databases">
        <title>Genome assembly of strain Ka43.</title>
        <authorList>
            <person name="Kukolya J."/>
            <person name="Nagy I."/>
            <person name="Horvath B."/>
            <person name="Toth A."/>
        </authorList>
    </citation>
    <scope>NUCLEOTIDE SEQUENCE</scope>
    <source>
        <strain evidence="3">KB43</strain>
    </source>
</reference>
<proteinExistence type="predicted"/>
<feature type="domain" description="Rhamnogalacturonan lyase family 11 C-terminal" evidence="2">
    <location>
        <begin position="167"/>
        <end position="660"/>
    </location>
</feature>
<dbReference type="AlphaFoldDB" id="A0A928V1I8"/>
<dbReference type="CDD" id="cd10318">
    <property type="entry name" value="RGL11"/>
    <property type="match status" value="1"/>
</dbReference>
<keyword evidence="4" id="KW-1185">Reference proteome</keyword>
<dbReference type="Gene3D" id="2.60.40.10">
    <property type="entry name" value="Immunoglobulins"/>
    <property type="match status" value="4"/>
</dbReference>
<dbReference type="InterPro" id="IPR034641">
    <property type="entry name" value="RGL11"/>
</dbReference>
<organism evidence="3 4">
    <name type="scientific">Cellvibrio polysaccharolyticus</name>
    <dbReference type="NCBI Taxonomy" id="2082724"/>
    <lineage>
        <taxon>Bacteria</taxon>
        <taxon>Pseudomonadati</taxon>
        <taxon>Pseudomonadota</taxon>
        <taxon>Gammaproteobacteria</taxon>
        <taxon>Cellvibrionales</taxon>
        <taxon>Cellvibrionaceae</taxon>
        <taxon>Cellvibrio</taxon>
    </lineage>
</organism>
<sequence>MKTTYEVHRSTSKAIPQSAWKARWLGVALIPLLTCAALPSFAAKSNQPGYCKTINDRSGNALPPGLQKLQQNCVSGKRVEDLDRGLVVIPVNKGNAISWRLLQKDDTSKGFHIYRNGKKITPQAIKSSTFFTDSDGKAWDTYQVMAVGEKLIPDATNRTAKAWSQPYLSIPLNKPAGDSILGVPYTYSANDATVADLDGDGQYEIIVKWDPSNAKDNSQSGHTGNVYIDAYTLEGQQLWRIDLGKNIRAGAHYTQFIAYDFDGDGRAEIAIKTADGTVDGRGNIIGNAQADHRNSAGYVLNGPEYLTMFDGLSGEALDTIDYIPPRGNVGSWGDTYGNRVDRFLAGVAYFDGESPSLFMARGYYTRAVVAAYDWVNGQFSQRWVFDTNNGNGDEIVFGQGAHSVSVADVDGDGRDEIIYGAAVIDDNGHALYSTGLGHGDALHVSDIDPQRPGLEVYMVHESAASYTQDGIEYGVELHDAATGEILWSRPSNGADVGRGLSADIDPRFPGNENWATRGGLVAANGEVISENRPSQTNFAIWWDGDLLRELLDGTTIFKWDYQNEQSVPILEGALFNAVSNNGTKATPSLSADIFGDWREEVVWANADSTELMIFSTTIPTNYAIPTLMQNPQYRVAIAWQNVGYNQPPHPDFNLGASANNIPDYGVYTPASEPWIKAIARGDHEKITVQLHVHQTAFKSAKIFRSTVNDSASKTLVATLQPGQHQWVDTNVVVDVDYFYWVEIKPLRGNVNFDNSPSKTKLTVSNIPQLNVNILNNRVPVELAWRAANMDIRSITIYRQQVADANTPADFAASQVIAAPAVNSLTWQDATATAGEKYYYWVAIDNAVINDVVISEPAYIATVLQPQTHLVSSRVPEGIHLSWKLEDFAQPIRVVEVYRNTRNQANGRTRVLASAPEEGELTDSNDLEPGTTYWYMFKLTMQDGSIVNTDPEASITY</sequence>
<dbReference type="Proteomes" id="UP000652567">
    <property type="component" value="Unassembled WGS sequence"/>
</dbReference>
<dbReference type="InterPro" id="IPR028994">
    <property type="entry name" value="Integrin_alpha_N"/>
</dbReference>